<gene>
    <name evidence="3" type="ORF">FEQUK3_LOCUS934</name>
</gene>
<dbReference type="PANTHER" id="PTHR42070">
    <property type="entry name" value="FILAMENT ASSOCIATED PROTEIN, PUTATIVE (AFU_ORTHOLOGUE AFUA_8G06630)-RELATED"/>
    <property type="match status" value="1"/>
</dbReference>
<dbReference type="EMBL" id="CAJSTJ010000044">
    <property type="protein sequence ID" value="CAG7555198.1"/>
    <property type="molecule type" value="Genomic_DNA"/>
</dbReference>
<name>A0A8J2IDZ1_FUSEQ</name>
<dbReference type="PANTHER" id="PTHR42070:SF1">
    <property type="entry name" value="FILAMENT ASSOCIATED PROTEIN, PUTATIVE (AFU_ORTHOLOGUE AFUA_8G06630)-RELATED"/>
    <property type="match status" value="1"/>
</dbReference>
<evidence type="ECO:0000313" key="3">
    <source>
        <dbReference type="EMBL" id="CAG7555198.1"/>
    </source>
</evidence>
<reference evidence="3" key="1">
    <citation type="submission" date="2021-05" db="EMBL/GenBank/DDBJ databases">
        <authorList>
            <person name="Khan N."/>
        </authorList>
    </citation>
    <scope>NUCLEOTIDE SEQUENCE</scope>
</reference>
<dbReference type="Proteomes" id="UP000693738">
    <property type="component" value="Unassembled WGS sequence"/>
</dbReference>
<comment type="caution">
    <text evidence="3">The sequence shown here is derived from an EMBL/GenBank/DDBJ whole genome shotgun (WGS) entry which is preliminary data.</text>
</comment>
<proteinExistence type="predicted"/>
<protein>
    <recommendedName>
        <fullName evidence="5">BZIP domain-containing protein</fullName>
    </recommendedName>
</protein>
<evidence type="ECO:0000313" key="4">
    <source>
        <dbReference type="Proteomes" id="UP000693738"/>
    </source>
</evidence>
<feature type="coiled-coil region" evidence="1">
    <location>
        <begin position="40"/>
        <end position="67"/>
    </location>
</feature>
<evidence type="ECO:0000256" key="2">
    <source>
        <dbReference type="SAM" id="MobiDB-lite"/>
    </source>
</evidence>
<organism evidence="3 4">
    <name type="scientific">Fusarium equiseti</name>
    <name type="common">Fusarium scirpi</name>
    <dbReference type="NCBI Taxonomy" id="61235"/>
    <lineage>
        <taxon>Eukaryota</taxon>
        <taxon>Fungi</taxon>
        <taxon>Dikarya</taxon>
        <taxon>Ascomycota</taxon>
        <taxon>Pezizomycotina</taxon>
        <taxon>Sordariomycetes</taxon>
        <taxon>Hypocreomycetidae</taxon>
        <taxon>Hypocreales</taxon>
        <taxon>Nectriaceae</taxon>
        <taxon>Fusarium</taxon>
        <taxon>Fusarium incarnatum-equiseti species complex</taxon>
    </lineage>
</organism>
<feature type="region of interest" description="Disordered" evidence="2">
    <location>
        <begin position="1"/>
        <end position="34"/>
    </location>
</feature>
<sequence length="326" mass="35608">MTPVAPRTPRPRVKRVSAQHTQERVRSNQRRHRARRKDYIATLEEKLVEAEQTISTLRDQIETLEATSKRCHHYQNDQNRVNHPPPLLPQPQSLGPLADTVGEAFLSSSVAAGIEDLGAWTLPALASSKSPVSDDLPGSHLEAIISPPAKSPQALISKAQPYEFITKLPLTIPSVSTFSPRAATELTFTDVSYQSVTETGSLLPETVLPDQILPLEASCCSIDPSRGTESTVNTVTHMPPIPSQGTPLSLPTYVLKPAIEASSGRDSTMLCSEAYILIAQQNFKGISETDVATWLWDGFRDSISPEEGCRVTTDILFTLLAFISDT</sequence>
<keyword evidence="1" id="KW-0175">Coiled coil</keyword>
<accession>A0A8J2IDZ1</accession>
<evidence type="ECO:0000256" key="1">
    <source>
        <dbReference type="SAM" id="Coils"/>
    </source>
</evidence>
<evidence type="ECO:0008006" key="5">
    <source>
        <dbReference type="Google" id="ProtNLM"/>
    </source>
</evidence>
<dbReference type="AlphaFoldDB" id="A0A8J2IDZ1"/>